<dbReference type="AlphaFoldDB" id="A0A1G8E8U1"/>
<evidence type="ECO:0000256" key="1">
    <source>
        <dbReference type="SAM" id="SignalP"/>
    </source>
</evidence>
<accession>A0A1G8E8U1</accession>
<dbReference type="OrthoDB" id="8611574at2"/>
<dbReference type="PANTHER" id="PTHR44103:SF1">
    <property type="entry name" value="PROPROTEIN CONVERTASE P"/>
    <property type="match status" value="1"/>
</dbReference>
<name>A0A1G8E8U1_9MICC</name>
<proteinExistence type="predicted"/>
<dbReference type="RefSeq" id="WP_026543731.1">
    <property type="nucleotide sequence ID" value="NZ_FNDT01000002.1"/>
</dbReference>
<evidence type="ECO:0008006" key="4">
    <source>
        <dbReference type="Google" id="ProtNLM"/>
    </source>
</evidence>
<organism evidence="2 3">
    <name type="scientific">Arthrobacter subterraneus</name>
    <dbReference type="NCBI Taxonomy" id="335973"/>
    <lineage>
        <taxon>Bacteria</taxon>
        <taxon>Bacillati</taxon>
        <taxon>Actinomycetota</taxon>
        <taxon>Actinomycetes</taxon>
        <taxon>Micrococcales</taxon>
        <taxon>Micrococcaceae</taxon>
        <taxon>Arthrobacter</taxon>
    </lineage>
</organism>
<dbReference type="Proteomes" id="UP000199258">
    <property type="component" value="Unassembled WGS sequence"/>
</dbReference>
<evidence type="ECO:0000313" key="3">
    <source>
        <dbReference type="Proteomes" id="UP000199258"/>
    </source>
</evidence>
<keyword evidence="3" id="KW-1185">Reference proteome</keyword>
<dbReference type="Gene3D" id="2.130.10.130">
    <property type="entry name" value="Integrin alpha, N-terminal"/>
    <property type="match status" value="1"/>
</dbReference>
<dbReference type="SUPFAM" id="SSF69318">
    <property type="entry name" value="Integrin alpha N-terminal domain"/>
    <property type="match status" value="1"/>
</dbReference>
<keyword evidence="1" id="KW-0732">Signal</keyword>
<sequence length="279" mass="30172">MNLLTHIRAGLLSALVLSASLTALPAQAETAPQPPGPSIYEGALVAFDPEGRLWVYSGDGRIPDAGIVSREQIGHGWSAMRDIKIADWNRDGVQDIIAVGDNGNLYVYYGKPAGGFTRVTIGTGWGPYDISVDKWKTSDPYPSIIAANLDTGKLYNYPNLSGTTLSPRVVEGRGWGPSITHHLVDWNSDDALDVLGQETSSGNLVVYRTDGNGNFIDEPRLVVGRGWGSMNEVEAAPTFPGLLARTTNGDLYFYAALRARWLERQLIGTGWNGYTIAGF</sequence>
<dbReference type="InterPro" id="IPR028994">
    <property type="entry name" value="Integrin_alpha_N"/>
</dbReference>
<protein>
    <recommendedName>
        <fullName evidence="4">Repeat domain-containing protein</fullName>
    </recommendedName>
</protein>
<feature type="chain" id="PRO_5011591882" description="Repeat domain-containing protein" evidence="1">
    <location>
        <begin position="29"/>
        <end position="279"/>
    </location>
</feature>
<dbReference type="PANTHER" id="PTHR44103">
    <property type="entry name" value="PROPROTEIN CONVERTASE P"/>
    <property type="match status" value="1"/>
</dbReference>
<dbReference type="EMBL" id="FNDT01000002">
    <property type="protein sequence ID" value="SDH66297.1"/>
    <property type="molecule type" value="Genomic_DNA"/>
</dbReference>
<dbReference type="STRING" id="335973.SAMN04488693_10221"/>
<feature type="signal peptide" evidence="1">
    <location>
        <begin position="1"/>
        <end position="28"/>
    </location>
</feature>
<evidence type="ECO:0000313" key="2">
    <source>
        <dbReference type="EMBL" id="SDH66297.1"/>
    </source>
</evidence>
<gene>
    <name evidence="2" type="ORF">SAMN04488693_10221</name>
</gene>
<reference evidence="2 3" key="1">
    <citation type="submission" date="2016-10" db="EMBL/GenBank/DDBJ databases">
        <authorList>
            <person name="de Groot N.N."/>
        </authorList>
    </citation>
    <scope>NUCLEOTIDE SEQUENCE [LARGE SCALE GENOMIC DNA]</scope>
    <source>
        <strain evidence="2 3">NP_1H</strain>
    </source>
</reference>